<dbReference type="Proteomes" id="UP000054018">
    <property type="component" value="Unassembled WGS sequence"/>
</dbReference>
<dbReference type="EMBL" id="KN833697">
    <property type="protein sequence ID" value="KIK27221.1"/>
    <property type="molecule type" value="Genomic_DNA"/>
</dbReference>
<accession>A0A0C9ZD46</accession>
<reference evidence="1 2" key="1">
    <citation type="submission" date="2014-04" db="EMBL/GenBank/DDBJ databases">
        <authorList>
            <consortium name="DOE Joint Genome Institute"/>
            <person name="Kuo A."/>
            <person name="Kohler A."/>
            <person name="Costa M.D."/>
            <person name="Nagy L.G."/>
            <person name="Floudas D."/>
            <person name="Copeland A."/>
            <person name="Barry K.W."/>
            <person name="Cichocki N."/>
            <person name="Veneault-Fourrey C."/>
            <person name="LaButti K."/>
            <person name="Lindquist E.A."/>
            <person name="Lipzen A."/>
            <person name="Lundell T."/>
            <person name="Morin E."/>
            <person name="Murat C."/>
            <person name="Sun H."/>
            <person name="Tunlid A."/>
            <person name="Henrissat B."/>
            <person name="Grigoriev I.V."/>
            <person name="Hibbett D.S."/>
            <person name="Martin F."/>
            <person name="Nordberg H.P."/>
            <person name="Cantor M.N."/>
            <person name="Hua S.X."/>
        </authorList>
    </citation>
    <scope>NUCLEOTIDE SEQUENCE [LARGE SCALE GENOMIC DNA]</scope>
    <source>
        <strain evidence="1 2">441</strain>
    </source>
</reference>
<gene>
    <name evidence="1" type="ORF">PISMIDRAFT_202276</name>
</gene>
<dbReference type="HOGENOM" id="CLU_2484157_0_0_1"/>
<sequence>MRYAPRPYPFPLERRATWYFARIGESHGCKTNGWTYRMGESIREEHTGSSFVLSVGLPHKDSEHVAESRVGNQIDDKCARRVDLVQC</sequence>
<keyword evidence="2" id="KW-1185">Reference proteome</keyword>
<organism evidence="1 2">
    <name type="scientific">Pisolithus microcarpus 441</name>
    <dbReference type="NCBI Taxonomy" id="765257"/>
    <lineage>
        <taxon>Eukaryota</taxon>
        <taxon>Fungi</taxon>
        <taxon>Dikarya</taxon>
        <taxon>Basidiomycota</taxon>
        <taxon>Agaricomycotina</taxon>
        <taxon>Agaricomycetes</taxon>
        <taxon>Agaricomycetidae</taxon>
        <taxon>Boletales</taxon>
        <taxon>Sclerodermatineae</taxon>
        <taxon>Pisolithaceae</taxon>
        <taxon>Pisolithus</taxon>
    </lineage>
</organism>
<protein>
    <submittedName>
        <fullName evidence="1">Uncharacterized protein</fullName>
    </submittedName>
</protein>
<evidence type="ECO:0000313" key="1">
    <source>
        <dbReference type="EMBL" id="KIK27221.1"/>
    </source>
</evidence>
<evidence type="ECO:0000313" key="2">
    <source>
        <dbReference type="Proteomes" id="UP000054018"/>
    </source>
</evidence>
<name>A0A0C9ZD46_9AGAM</name>
<dbReference type="AlphaFoldDB" id="A0A0C9ZD46"/>
<reference evidence="2" key="2">
    <citation type="submission" date="2015-01" db="EMBL/GenBank/DDBJ databases">
        <title>Evolutionary Origins and Diversification of the Mycorrhizal Mutualists.</title>
        <authorList>
            <consortium name="DOE Joint Genome Institute"/>
            <consortium name="Mycorrhizal Genomics Consortium"/>
            <person name="Kohler A."/>
            <person name="Kuo A."/>
            <person name="Nagy L.G."/>
            <person name="Floudas D."/>
            <person name="Copeland A."/>
            <person name="Barry K.W."/>
            <person name="Cichocki N."/>
            <person name="Veneault-Fourrey C."/>
            <person name="LaButti K."/>
            <person name="Lindquist E.A."/>
            <person name="Lipzen A."/>
            <person name="Lundell T."/>
            <person name="Morin E."/>
            <person name="Murat C."/>
            <person name="Riley R."/>
            <person name="Ohm R."/>
            <person name="Sun H."/>
            <person name="Tunlid A."/>
            <person name="Henrissat B."/>
            <person name="Grigoriev I.V."/>
            <person name="Hibbett D.S."/>
            <person name="Martin F."/>
        </authorList>
    </citation>
    <scope>NUCLEOTIDE SEQUENCE [LARGE SCALE GENOMIC DNA]</scope>
    <source>
        <strain evidence="2">441</strain>
    </source>
</reference>
<proteinExistence type="predicted"/>